<gene>
    <name evidence="2" type="ORF">FRC98_06400</name>
</gene>
<dbReference type="RefSeq" id="WP_146980449.1">
    <property type="nucleotide sequence ID" value="NZ_VOSM01000002.1"/>
</dbReference>
<dbReference type="AlphaFoldDB" id="A0A5C6XK45"/>
<keyword evidence="1" id="KW-0732">Signal</keyword>
<dbReference type="NCBIfam" id="TIGR03901">
    <property type="entry name" value="MYXO-CTERM"/>
    <property type="match status" value="1"/>
</dbReference>
<feature type="chain" id="PRO_5022714231" evidence="1">
    <location>
        <begin position="19"/>
        <end position="412"/>
    </location>
</feature>
<accession>A0A5C6XK45</accession>
<sequence>MKLGRGHLGILAMTAALALPGLVGCDTPSDPAALGTLCLPATQGCPDAVSLSRSGVGRNALEVEIATGLDESAALTLTITTPTDIGLPSETPRVDERWLLATREYTLGPGERVVERIEPSELTVAPELTLELTSNGSAGPVELNYLLISEPLECIDDNDCARRERCEPVYGRCANCLSDSDCAPTQSCSRESGRCFPEAQTGCQTTSGGGPAALLTLLTALILLAWRRRQGPAGPAAFAAATLTLAMLTLTPGEARAAPGASLSTGGGLRLLMGEVATGASPGWGVALNQEFRWRFAGMSLHFMSGNHATTNDSPPFDANAQTFALGGGPRGYYPIGPVEAQLGLDYMRVGLAGTGLVQNTGLDRDFHALGGVAGARWSFGDFHLIGRATYHQLVDASGGMLGVDLMVGMGF</sequence>
<evidence type="ECO:0000256" key="1">
    <source>
        <dbReference type="SAM" id="SignalP"/>
    </source>
</evidence>
<evidence type="ECO:0000313" key="2">
    <source>
        <dbReference type="EMBL" id="TXD38510.1"/>
    </source>
</evidence>
<dbReference type="InterPro" id="IPR024038">
    <property type="entry name" value="MYXO-CTERM"/>
</dbReference>
<dbReference type="PROSITE" id="PS51257">
    <property type="entry name" value="PROKAR_LIPOPROTEIN"/>
    <property type="match status" value="1"/>
</dbReference>
<dbReference type="EMBL" id="VOSM01000002">
    <property type="protein sequence ID" value="TXD38510.1"/>
    <property type="molecule type" value="Genomic_DNA"/>
</dbReference>
<feature type="signal peptide" evidence="1">
    <location>
        <begin position="1"/>
        <end position="18"/>
    </location>
</feature>
<proteinExistence type="predicted"/>
<keyword evidence="3" id="KW-1185">Reference proteome</keyword>
<name>A0A5C6XK45_9DELT</name>
<comment type="caution">
    <text evidence="2">The sequence shown here is derived from an EMBL/GenBank/DDBJ whole genome shotgun (WGS) entry which is preliminary data.</text>
</comment>
<evidence type="ECO:0000313" key="3">
    <source>
        <dbReference type="Proteomes" id="UP000321412"/>
    </source>
</evidence>
<reference evidence="2 3" key="1">
    <citation type="submission" date="2019-08" db="EMBL/GenBank/DDBJ databases">
        <title>Bradymonadales sp. TMQ4.</title>
        <authorList>
            <person name="Liang Q."/>
        </authorList>
    </citation>
    <scope>NUCLEOTIDE SEQUENCE [LARGE SCALE GENOMIC DNA]</scope>
    <source>
        <strain evidence="2 3">TMQ4</strain>
    </source>
</reference>
<dbReference type="OrthoDB" id="5495431at2"/>
<organism evidence="2 3">
    <name type="scientific">Lujinxingia vulgaris</name>
    <dbReference type="NCBI Taxonomy" id="2600176"/>
    <lineage>
        <taxon>Bacteria</taxon>
        <taxon>Deltaproteobacteria</taxon>
        <taxon>Bradymonadales</taxon>
        <taxon>Lujinxingiaceae</taxon>
        <taxon>Lujinxingia</taxon>
    </lineage>
</organism>
<dbReference type="Proteomes" id="UP000321412">
    <property type="component" value="Unassembled WGS sequence"/>
</dbReference>
<protein>
    <submittedName>
        <fullName evidence="2">Uncharacterized protein</fullName>
    </submittedName>
</protein>